<gene>
    <name evidence="1" type="ORF">SAMN04488589_1795</name>
</gene>
<comment type="caution">
    <text evidence="1">The sequence shown here is derived from an EMBL/GenBank/DDBJ whole genome shotgun (WGS) entry which is preliminary data.</text>
</comment>
<reference evidence="1 2" key="1">
    <citation type="submission" date="2016-10" db="EMBL/GenBank/DDBJ databases">
        <authorList>
            <person name="Varghese N."/>
            <person name="Submissions S."/>
        </authorList>
    </citation>
    <scope>NUCLEOTIDE SEQUENCE [LARGE SCALE GENOMIC DNA]</scope>
    <source>
        <strain evidence="1 2">PL 12/M</strain>
    </source>
</reference>
<dbReference type="OrthoDB" id="123838at2157"/>
<dbReference type="Proteomes" id="UP000199259">
    <property type="component" value="Unassembled WGS sequence"/>
</dbReference>
<evidence type="ECO:0000313" key="1">
    <source>
        <dbReference type="EMBL" id="SDF95052.1"/>
    </source>
</evidence>
<proteinExistence type="predicted"/>
<dbReference type="AlphaFoldDB" id="A0A7Z7AX41"/>
<protein>
    <submittedName>
        <fullName evidence="1">Uncharacterized protein</fullName>
    </submittedName>
</protein>
<keyword evidence="2" id="KW-1185">Reference proteome</keyword>
<organism evidence="1 2">
    <name type="scientific">Methanolobus vulcani</name>
    <dbReference type="NCBI Taxonomy" id="38026"/>
    <lineage>
        <taxon>Archaea</taxon>
        <taxon>Methanobacteriati</taxon>
        <taxon>Methanobacteriota</taxon>
        <taxon>Stenosarchaea group</taxon>
        <taxon>Methanomicrobia</taxon>
        <taxon>Methanosarcinales</taxon>
        <taxon>Methanosarcinaceae</taxon>
        <taxon>Methanolobus</taxon>
    </lineage>
</organism>
<evidence type="ECO:0000313" key="2">
    <source>
        <dbReference type="Proteomes" id="UP000199259"/>
    </source>
</evidence>
<sequence>MDCRTCSYKKNIALFSKCAGVPGRTRVGTAYYCSHPDMQNPVPVIASESVLEGCPVGNNHLEVKKELDESGIVES</sequence>
<dbReference type="EMBL" id="FNCA01000005">
    <property type="protein sequence ID" value="SDF95052.1"/>
    <property type="molecule type" value="Genomic_DNA"/>
</dbReference>
<accession>A0A7Z7AX41</accession>
<dbReference type="RefSeq" id="WP_091710121.1">
    <property type="nucleotide sequence ID" value="NZ_FNCA01000005.1"/>
</dbReference>
<name>A0A7Z7AX41_9EURY</name>